<evidence type="ECO:0000313" key="4">
    <source>
        <dbReference type="Proteomes" id="UP001501671"/>
    </source>
</evidence>
<dbReference type="PANTHER" id="PTHR42928">
    <property type="entry name" value="TRICARBOXYLATE-BINDING PROTEIN"/>
    <property type="match status" value="1"/>
</dbReference>
<gene>
    <name evidence="3" type="ORF">GCM10023144_02340</name>
</gene>
<dbReference type="InterPro" id="IPR005064">
    <property type="entry name" value="BUG"/>
</dbReference>
<comment type="similarity">
    <text evidence="1">Belongs to the UPF0065 (bug) family.</text>
</comment>
<comment type="caution">
    <text evidence="3">The sequence shown here is derived from an EMBL/GenBank/DDBJ whole genome shotgun (WGS) entry which is preliminary data.</text>
</comment>
<sequence>MMRAIAVVLAVLGWAAAAHTACAAGYPERPIRMLVGFAPGGGVDVTARLLATRLSEQLGQSVVVENRPGSGGMIATAAVAHAQADGYTVLMASAADAAQHLLHSDLSYDLLKDFAPVSLVVTVPFALVTRPSLPVANVADLVRLARAHPGELRYASSGIASAAHLSNELFNSMAKVQIMHIPYKGVSEGVTAVAAGQIDMVFASFPSVMALADAGKVKLLAVSTPYRSAVMPALPTVAESGLPGYERYGWYGVLAPKGVPPAIVDRLNAAIVAVVGKPEMREAMVKQGLEPKTTTREAFGRFLADEVAQSAELARASGLAASR</sequence>
<dbReference type="PIRSF" id="PIRSF017082">
    <property type="entry name" value="YflP"/>
    <property type="match status" value="1"/>
</dbReference>
<accession>A0ABP8GDK2</accession>
<dbReference type="Gene3D" id="3.40.190.10">
    <property type="entry name" value="Periplasmic binding protein-like II"/>
    <property type="match status" value="1"/>
</dbReference>
<reference evidence="4" key="1">
    <citation type="journal article" date="2019" name="Int. J. Syst. Evol. Microbiol.">
        <title>The Global Catalogue of Microorganisms (GCM) 10K type strain sequencing project: providing services to taxonomists for standard genome sequencing and annotation.</title>
        <authorList>
            <consortium name="The Broad Institute Genomics Platform"/>
            <consortium name="The Broad Institute Genome Sequencing Center for Infectious Disease"/>
            <person name="Wu L."/>
            <person name="Ma J."/>
        </authorList>
    </citation>
    <scope>NUCLEOTIDE SEQUENCE [LARGE SCALE GENOMIC DNA]</scope>
    <source>
        <strain evidence="4">JCM 17666</strain>
    </source>
</reference>
<dbReference type="CDD" id="cd13578">
    <property type="entry name" value="PBP2_Bug27"/>
    <property type="match status" value="1"/>
</dbReference>
<protein>
    <submittedName>
        <fullName evidence="3">Tripartite tricarboxylate transporter substrate binding protein</fullName>
    </submittedName>
</protein>
<dbReference type="PANTHER" id="PTHR42928:SF5">
    <property type="entry name" value="BLR1237 PROTEIN"/>
    <property type="match status" value="1"/>
</dbReference>
<keyword evidence="2" id="KW-0732">Signal</keyword>
<dbReference type="EMBL" id="BAABFO010000001">
    <property type="protein sequence ID" value="GAA4322398.1"/>
    <property type="molecule type" value="Genomic_DNA"/>
</dbReference>
<evidence type="ECO:0000313" key="3">
    <source>
        <dbReference type="EMBL" id="GAA4322398.1"/>
    </source>
</evidence>
<keyword evidence="4" id="KW-1185">Reference proteome</keyword>
<proteinExistence type="inferred from homology"/>
<dbReference type="Gene3D" id="3.40.190.150">
    <property type="entry name" value="Bordetella uptake gene, domain 1"/>
    <property type="match status" value="1"/>
</dbReference>
<dbReference type="RefSeq" id="WP_345245473.1">
    <property type="nucleotide sequence ID" value="NZ_BAABFO010000001.1"/>
</dbReference>
<dbReference type="Pfam" id="PF03401">
    <property type="entry name" value="TctC"/>
    <property type="match status" value="1"/>
</dbReference>
<evidence type="ECO:0000256" key="1">
    <source>
        <dbReference type="ARBA" id="ARBA00006987"/>
    </source>
</evidence>
<feature type="signal peptide" evidence="2">
    <location>
        <begin position="1"/>
        <end position="23"/>
    </location>
</feature>
<name>A0ABP8GDK2_9BURK</name>
<evidence type="ECO:0000256" key="2">
    <source>
        <dbReference type="SAM" id="SignalP"/>
    </source>
</evidence>
<organism evidence="3 4">
    <name type="scientific">Pigmentiphaga soli</name>
    <dbReference type="NCBI Taxonomy" id="1007095"/>
    <lineage>
        <taxon>Bacteria</taxon>
        <taxon>Pseudomonadati</taxon>
        <taxon>Pseudomonadota</taxon>
        <taxon>Betaproteobacteria</taxon>
        <taxon>Burkholderiales</taxon>
        <taxon>Alcaligenaceae</taxon>
        <taxon>Pigmentiphaga</taxon>
    </lineage>
</organism>
<dbReference type="Proteomes" id="UP001501671">
    <property type="component" value="Unassembled WGS sequence"/>
</dbReference>
<dbReference type="InterPro" id="IPR042100">
    <property type="entry name" value="Bug_dom1"/>
</dbReference>
<feature type="chain" id="PRO_5047436827" evidence="2">
    <location>
        <begin position="24"/>
        <end position="323"/>
    </location>
</feature>
<dbReference type="SUPFAM" id="SSF53850">
    <property type="entry name" value="Periplasmic binding protein-like II"/>
    <property type="match status" value="1"/>
</dbReference>